<keyword evidence="4" id="KW-1185">Reference proteome</keyword>
<dbReference type="EMBL" id="JAOANI010000015">
    <property type="protein sequence ID" value="MCT7358965.1"/>
    <property type="molecule type" value="Genomic_DNA"/>
</dbReference>
<feature type="domain" description="Transcriptional repressor PaaX-like C-terminal" evidence="2">
    <location>
        <begin position="171"/>
        <end position="252"/>
    </location>
</feature>
<dbReference type="InterPro" id="IPR012906">
    <property type="entry name" value="PaaX-like_N"/>
</dbReference>
<protein>
    <submittedName>
        <fullName evidence="3">PaaX family transcriptional regulator</fullName>
    </submittedName>
</protein>
<dbReference type="InterPro" id="IPR036388">
    <property type="entry name" value="WH-like_DNA-bd_sf"/>
</dbReference>
<dbReference type="PANTHER" id="PTHR30319:SF1">
    <property type="entry name" value="TRANSCRIPTIONAL REPRESSOR PAAX"/>
    <property type="match status" value="1"/>
</dbReference>
<evidence type="ECO:0000259" key="1">
    <source>
        <dbReference type="Pfam" id="PF07848"/>
    </source>
</evidence>
<dbReference type="PANTHER" id="PTHR30319">
    <property type="entry name" value="PHENYLACETIC ACID REGULATOR-RELATED TRANSCRIPTIONAL REPRESSOR"/>
    <property type="match status" value="1"/>
</dbReference>
<feature type="domain" description="Transcriptional repressor PaaX-like N-terminal" evidence="1">
    <location>
        <begin position="8"/>
        <end position="64"/>
    </location>
</feature>
<accession>A0A9X2WES4</accession>
<evidence type="ECO:0000313" key="4">
    <source>
        <dbReference type="Proteomes" id="UP001147830"/>
    </source>
</evidence>
<dbReference type="Pfam" id="PF07848">
    <property type="entry name" value="PaaX"/>
    <property type="match status" value="1"/>
</dbReference>
<sequence>MQLQPKPLILKLLLAADGQQLSARDAIRAGALFGIADNHMRVALTRLTAEGLIEAAARGQYQLTLRAWTLAGEIRGWRESVALLQSWNGNWLAVHCAGLGRSDRKQLAVRERALALCGCAELERELYLRPDNLAGGSEALRARLYKLGEEQMVFQLSGLDSDRQQRAVALWDCAALNARYQQQTLLLQEWLQRVPQLPLEQAAREAFLLGDEAIRQMVFDPLLPAELIDADARAAYLNVLLEYDRVGHDIWHALYQQSNGSHA</sequence>
<dbReference type="Pfam" id="PF08223">
    <property type="entry name" value="PaaX_C"/>
    <property type="match status" value="1"/>
</dbReference>
<evidence type="ECO:0000313" key="3">
    <source>
        <dbReference type="EMBL" id="MCT7358965.1"/>
    </source>
</evidence>
<comment type="caution">
    <text evidence="3">The sequence shown here is derived from an EMBL/GenBank/DDBJ whole genome shotgun (WGS) entry which is preliminary data.</text>
</comment>
<dbReference type="Proteomes" id="UP001147830">
    <property type="component" value="Unassembled WGS sequence"/>
</dbReference>
<proteinExistence type="predicted"/>
<name>A0A9X2WES4_9GAMM</name>
<dbReference type="Gene3D" id="1.10.10.10">
    <property type="entry name" value="Winged helix-like DNA-binding domain superfamily/Winged helix DNA-binding domain"/>
    <property type="match status" value="1"/>
</dbReference>
<reference evidence="3" key="2">
    <citation type="submission" date="2022-08" db="EMBL/GenBank/DDBJ databases">
        <authorList>
            <person name="Dong C."/>
        </authorList>
    </citation>
    <scope>NUCLEOTIDE SEQUENCE</scope>
    <source>
        <strain evidence="3">59MF3M-4</strain>
    </source>
</reference>
<dbReference type="AlphaFoldDB" id="A0A9X2WES4"/>
<dbReference type="Gene3D" id="3.30.70.2650">
    <property type="match status" value="1"/>
</dbReference>
<evidence type="ECO:0000259" key="2">
    <source>
        <dbReference type="Pfam" id="PF08223"/>
    </source>
</evidence>
<reference evidence="3" key="1">
    <citation type="journal article" date="2022" name="Front. Microbiol.">
        <title>Genome-based taxonomic rearrangement of Oceanobacter-related bacteria including the description of Thalassolituus hydrocarbonoclasticus sp. nov. and Thalassolituus pacificus sp. nov. and emended description of the genus Thalassolituus.</title>
        <authorList>
            <person name="Dong C."/>
            <person name="Wei L."/>
            <person name="Wang J."/>
            <person name="Lai Q."/>
            <person name="Huang Z."/>
            <person name="Shao Z."/>
        </authorList>
    </citation>
    <scope>NUCLEOTIDE SEQUENCE</scope>
    <source>
        <strain evidence="3">59MF3M-4</strain>
    </source>
</reference>
<organism evidence="3 4">
    <name type="scientific">Thalassolituus pacificus</name>
    <dbReference type="NCBI Taxonomy" id="2975440"/>
    <lineage>
        <taxon>Bacteria</taxon>
        <taxon>Pseudomonadati</taxon>
        <taxon>Pseudomonadota</taxon>
        <taxon>Gammaproteobacteria</taxon>
        <taxon>Oceanospirillales</taxon>
        <taxon>Oceanospirillaceae</taxon>
        <taxon>Thalassolituus</taxon>
    </lineage>
</organism>
<gene>
    <name evidence="3" type="ORF">NYR02_08040</name>
</gene>
<dbReference type="InterPro" id="IPR013225">
    <property type="entry name" value="PaaX_C"/>
</dbReference>
<dbReference type="GO" id="GO:0006351">
    <property type="term" value="P:DNA-templated transcription"/>
    <property type="evidence" value="ECO:0007669"/>
    <property type="project" value="TreeGrafter"/>
</dbReference>
<dbReference type="RefSeq" id="WP_260975856.1">
    <property type="nucleotide sequence ID" value="NZ_JAOANI010000015.1"/>
</dbReference>